<dbReference type="RefSeq" id="WP_095130287.1">
    <property type="nucleotide sequence ID" value="NZ_NIBG01000001.1"/>
</dbReference>
<organism evidence="1 2">
    <name type="scientific">Anaeromicrobium sediminis</name>
    <dbReference type="NCBI Taxonomy" id="1478221"/>
    <lineage>
        <taxon>Bacteria</taxon>
        <taxon>Bacillati</taxon>
        <taxon>Bacillota</taxon>
        <taxon>Clostridia</taxon>
        <taxon>Peptostreptococcales</taxon>
        <taxon>Thermotaleaceae</taxon>
        <taxon>Anaeromicrobium</taxon>
    </lineage>
</organism>
<evidence type="ECO:0000313" key="2">
    <source>
        <dbReference type="Proteomes" id="UP000216024"/>
    </source>
</evidence>
<comment type="caution">
    <text evidence="1">The sequence shown here is derived from an EMBL/GenBank/DDBJ whole genome shotgun (WGS) entry which is preliminary data.</text>
</comment>
<dbReference type="InterPro" id="IPR025578">
    <property type="entry name" value="DUF4359"/>
</dbReference>
<gene>
    <name evidence="1" type="ORF">CCE28_01600</name>
</gene>
<keyword evidence="2" id="KW-1185">Reference proteome</keyword>
<protein>
    <submittedName>
        <fullName evidence="1">Uncharacterized protein</fullName>
    </submittedName>
</protein>
<dbReference type="OrthoDB" id="2878657at2"/>
<proteinExistence type="predicted"/>
<dbReference type="Proteomes" id="UP000216024">
    <property type="component" value="Unassembled WGS sequence"/>
</dbReference>
<dbReference type="AlphaFoldDB" id="A0A267MNN0"/>
<reference evidence="1 2" key="1">
    <citation type="submission" date="2017-06" db="EMBL/GenBank/DDBJ databases">
        <title>Draft genome sequence of anaerobic fermentative bacterium Anaeromicrobium sediminis DY2726D isolated from West Pacific Ocean sediments.</title>
        <authorList>
            <person name="Zeng X."/>
        </authorList>
    </citation>
    <scope>NUCLEOTIDE SEQUENCE [LARGE SCALE GENOMIC DNA]</scope>
    <source>
        <strain evidence="1 2">DY2726D</strain>
    </source>
</reference>
<sequence length="54" mass="6130">MLGEKIINESTQSDNYMVFSVYTTDLGYEKIKVLGALNNFITIGRTEKVKARDN</sequence>
<dbReference type="Pfam" id="PF14271">
    <property type="entry name" value="DUF4359"/>
    <property type="match status" value="1"/>
</dbReference>
<accession>A0A267MNN0</accession>
<evidence type="ECO:0000313" key="1">
    <source>
        <dbReference type="EMBL" id="PAB61146.1"/>
    </source>
</evidence>
<dbReference type="EMBL" id="NIBG01000001">
    <property type="protein sequence ID" value="PAB61146.1"/>
    <property type="molecule type" value="Genomic_DNA"/>
</dbReference>
<name>A0A267MNN0_9FIRM</name>